<protein>
    <submittedName>
        <fullName evidence="1">Uncharacterized protein</fullName>
    </submittedName>
</protein>
<sequence>MLLEPNKKMFESYLDMLENKIMSNNNKLLRNNNNNNDEIGFADCFSMLDEQTIAYLYYFNKVTWHHIDYKYNFIPWLLPWLKHTWEENVMDCPFVIHYFSNRPWQQPPTDSWSDLLVWWTLAYHCCQSLKPNLSQYLLKRYFDHSKFNMLLPVLKQSKCFWCEQLSKSQSFRQQDLFHSFLDIQTGSIACPNCTTDTIRIVSNKK</sequence>
<dbReference type="AlphaFoldDB" id="X6LRG7"/>
<reference evidence="1 2" key="1">
    <citation type="journal article" date="2013" name="Curr. Biol.">
        <title>The Genome of the Foraminiferan Reticulomyxa filosa.</title>
        <authorList>
            <person name="Glockner G."/>
            <person name="Hulsmann N."/>
            <person name="Schleicher M."/>
            <person name="Noegel A.A."/>
            <person name="Eichinger L."/>
            <person name="Gallinger C."/>
            <person name="Pawlowski J."/>
            <person name="Sierra R."/>
            <person name="Euteneuer U."/>
            <person name="Pillet L."/>
            <person name="Moustafa A."/>
            <person name="Platzer M."/>
            <person name="Groth M."/>
            <person name="Szafranski K."/>
            <person name="Schliwa M."/>
        </authorList>
    </citation>
    <scope>NUCLEOTIDE SEQUENCE [LARGE SCALE GENOMIC DNA]</scope>
</reference>
<dbReference type="Proteomes" id="UP000023152">
    <property type="component" value="Unassembled WGS sequence"/>
</dbReference>
<accession>X6LRG7</accession>
<evidence type="ECO:0000313" key="1">
    <source>
        <dbReference type="EMBL" id="ETO04458.1"/>
    </source>
</evidence>
<evidence type="ECO:0000313" key="2">
    <source>
        <dbReference type="Proteomes" id="UP000023152"/>
    </source>
</evidence>
<proteinExistence type="predicted"/>
<dbReference type="Gene3D" id="3.90.550.10">
    <property type="entry name" value="Spore Coat Polysaccharide Biosynthesis Protein SpsA, Chain A"/>
    <property type="match status" value="1"/>
</dbReference>
<dbReference type="EMBL" id="ASPP01029340">
    <property type="protein sequence ID" value="ETO04458.1"/>
    <property type="molecule type" value="Genomic_DNA"/>
</dbReference>
<name>X6LRG7_RETFI</name>
<organism evidence="1 2">
    <name type="scientific">Reticulomyxa filosa</name>
    <dbReference type="NCBI Taxonomy" id="46433"/>
    <lineage>
        <taxon>Eukaryota</taxon>
        <taxon>Sar</taxon>
        <taxon>Rhizaria</taxon>
        <taxon>Retaria</taxon>
        <taxon>Foraminifera</taxon>
        <taxon>Monothalamids</taxon>
        <taxon>Reticulomyxidae</taxon>
        <taxon>Reticulomyxa</taxon>
    </lineage>
</organism>
<keyword evidence="2" id="KW-1185">Reference proteome</keyword>
<dbReference type="InterPro" id="IPR029044">
    <property type="entry name" value="Nucleotide-diphossugar_trans"/>
</dbReference>
<comment type="caution">
    <text evidence="1">The sequence shown here is derived from an EMBL/GenBank/DDBJ whole genome shotgun (WGS) entry which is preliminary data.</text>
</comment>
<gene>
    <name evidence="1" type="ORF">RFI_32940</name>
</gene>